<dbReference type="Proteomes" id="UP000031668">
    <property type="component" value="Unassembled WGS sequence"/>
</dbReference>
<keyword evidence="2" id="KW-1185">Reference proteome</keyword>
<dbReference type="EMBL" id="JWZT01000019">
    <property type="protein sequence ID" value="KII75157.1"/>
    <property type="molecule type" value="Genomic_DNA"/>
</dbReference>
<proteinExistence type="predicted"/>
<sequence>MSLFTTASAFNLARREHGRVKFLHQLKDLNPILQSDRPIFFWVIKKLKRTQDLDAVFPDEIDILRKCESYEITFCSLKAPLIYECLVIHGDSMFDAAYGGPPAEVSM</sequence>
<organism evidence="1 2">
    <name type="scientific">Thelohanellus kitauei</name>
    <name type="common">Myxosporean</name>
    <dbReference type="NCBI Taxonomy" id="669202"/>
    <lineage>
        <taxon>Eukaryota</taxon>
        <taxon>Metazoa</taxon>
        <taxon>Cnidaria</taxon>
        <taxon>Myxozoa</taxon>
        <taxon>Myxosporea</taxon>
        <taxon>Bivalvulida</taxon>
        <taxon>Platysporina</taxon>
        <taxon>Myxobolidae</taxon>
        <taxon>Thelohanellus</taxon>
    </lineage>
</organism>
<evidence type="ECO:0000313" key="2">
    <source>
        <dbReference type="Proteomes" id="UP000031668"/>
    </source>
</evidence>
<dbReference type="AlphaFoldDB" id="A0A0C2NMC0"/>
<reference evidence="1 2" key="1">
    <citation type="journal article" date="2014" name="Genome Biol. Evol.">
        <title>The genome of the myxosporean Thelohanellus kitauei shows adaptations to nutrient acquisition within its fish host.</title>
        <authorList>
            <person name="Yang Y."/>
            <person name="Xiong J."/>
            <person name="Zhou Z."/>
            <person name="Huo F."/>
            <person name="Miao W."/>
            <person name="Ran C."/>
            <person name="Liu Y."/>
            <person name="Zhang J."/>
            <person name="Feng J."/>
            <person name="Wang M."/>
            <person name="Wang M."/>
            <person name="Wang L."/>
            <person name="Yao B."/>
        </authorList>
    </citation>
    <scope>NUCLEOTIDE SEQUENCE [LARGE SCALE GENOMIC DNA]</scope>
    <source>
        <strain evidence="1">Wuqing</strain>
    </source>
</reference>
<accession>A0A0C2NMC0</accession>
<evidence type="ECO:0000313" key="1">
    <source>
        <dbReference type="EMBL" id="KII75157.1"/>
    </source>
</evidence>
<comment type="caution">
    <text evidence="1">The sequence shown here is derived from an EMBL/GenBank/DDBJ whole genome shotgun (WGS) entry which is preliminary data.</text>
</comment>
<protein>
    <submittedName>
        <fullName evidence="1">Uncharacterized protein</fullName>
    </submittedName>
</protein>
<gene>
    <name evidence="1" type="ORF">RF11_10451</name>
</gene>
<name>A0A0C2NMC0_THEKT</name>